<organism evidence="5 6">
    <name type="scientific">Desulfuromonas thiophila</name>
    <dbReference type="NCBI Taxonomy" id="57664"/>
    <lineage>
        <taxon>Bacteria</taxon>
        <taxon>Pseudomonadati</taxon>
        <taxon>Thermodesulfobacteriota</taxon>
        <taxon>Desulfuromonadia</taxon>
        <taxon>Desulfuromonadales</taxon>
        <taxon>Desulfuromonadaceae</taxon>
        <taxon>Desulfuromonas</taxon>
    </lineage>
</organism>
<evidence type="ECO:0000256" key="4">
    <source>
        <dbReference type="ARBA" id="ARBA00022884"/>
    </source>
</evidence>
<dbReference type="GO" id="GO:0005829">
    <property type="term" value="C:cytosol"/>
    <property type="evidence" value="ECO:0007669"/>
    <property type="project" value="TreeGrafter"/>
</dbReference>
<dbReference type="STRING" id="57664.SAMN05661003_101236"/>
<dbReference type="RefSeq" id="WP_092075412.1">
    <property type="nucleotide sequence ID" value="NZ_FNAQ01000001.1"/>
</dbReference>
<dbReference type="CDD" id="cd16331">
    <property type="entry name" value="YjgA-like"/>
    <property type="match status" value="1"/>
</dbReference>
<evidence type="ECO:0000256" key="1">
    <source>
        <dbReference type="ARBA" id="ARBA00022490"/>
    </source>
</evidence>
<dbReference type="InterPro" id="IPR023153">
    <property type="entry name" value="DarP_sf"/>
</dbReference>
<dbReference type="Gene3D" id="1.10.60.30">
    <property type="entry name" value="PSPTO4464-like domains"/>
    <property type="match status" value="2"/>
</dbReference>
<keyword evidence="3" id="KW-0699">rRNA-binding</keyword>
<name>A0A1G6XE71_9BACT</name>
<evidence type="ECO:0000313" key="6">
    <source>
        <dbReference type="Proteomes" id="UP000243205"/>
    </source>
</evidence>
<evidence type="ECO:0000313" key="5">
    <source>
        <dbReference type="EMBL" id="SDD76352.1"/>
    </source>
</evidence>
<keyword evidence="2" id="KW-0690">Ribosome biogenesis</keyword>
<dbReference type="AlphaFoldDB" id="A0A1G6XE71"/>
<keyword evidence="1" id="KW-0963">Cytoplasm</keyword>
<keyword evidence="4" id="KW-0694">RNA-binding</keyword>
<dbReference type="NCBIfam" id="NF003593">
    <property type="entry name" value="PRK05255.1-1"/>
    <property type="match status" value="1"/>
</dbReference>
<dbReference type="EMBL" id="FNAQ01000001">
    <property type="protein sequence ID" value="SDD76352.1"/>
    <property type="molecule type" value="Genomic_DNA"/>
</dbReference>
<keyword evidence="6" id="KW-1185">Reference proteome</keyword>
<proteinExistence type="predicted"/>
<dbReference type="PANTHER" id="PTHR38101:SF1">
    <property type="entry name" value="UPF0307 PROTEIN YJGA"/>
    <property type="match status" value="1"/>
</dbReference>
<evidence type="ECO:0000256" key="3">
    <source>
        <dbReference type="ARBA" id="ARBA00022730"/>
    </source>
</evidence>
<dbReference type="GO" id="GO:0019843">
    <property type="term" value="F:rRNA binding"/>
    <property type="evidence" value="ECO:0007669"/>
    <property type="project" value="UniProtKB-KW"/>
</dbReference>
<sequence>MRFADDSIQSKSGRKRAAQAIEALALQLVTVPAAWLQKADFSPELRQALTQARALDAHGARKRQIKYLAGLLREDPRQQEQARQLLAGQEQQHQHQAAHFHRLERLRERLCAGEAERAAVLAELTGQVSMSGLAELEQLARGCSGPVDKASYRQLFRLLHQLLAEDSRGQ</sequence>
<accession>A0A1G6XE71</accession>
<gene>
    <name evidence="5" type="ORF">SAMN05661003_101236</name>
</gene>
<dbReference type="InterPro" id="IPR006839">
    <property type="entry name" value="DarP"/>
</dbReference>
<dbReference type="OrthoDB" id="5402031at2"/>
<evidence type="ECO:0000256" key="2">
    <source>
        <dbReference type="ARBA" id="ARBA00022517"/>
    </source>
</evidence>
<dbReference type="SUPFAM" id="SSF158710">
    <property type="entry name" value="PSPTO4464-like"/>
    <property type="match status" value="1"/>
</dbReference>
<dbReference type="Pfam" id="PF04751">
    <property type="entry name" value="DarP"/>
    <property type="match status" value="1"/>
</dbReference>
<dbReference type="GO" id="GO:0042254">
    <property type="term" value="P:ribosome biogenesis"/>
    <property type="evidence" value="ECO:0007669"/>
    <property type="project" value="UniProtKB-KW"/>
</dbReference>
<protein>
    <submittedName>
        <fullName evidence="5">Ribosome-associated protein</fullName>
    </submittedName>
</protein>
<dbReference type="PANTHER" id="PTHR38101">
    <property type="entry name" value="UPF0307 PROTEIN YJGA"/>
    <property type="match status" value="1"/>
</dbReference>
<reference evidence="6" key="1">
    <citation type="submission" date="2016-10" db="EMBL/GenBank/DDBJ databases">
        <authorList>
            <person name="Varghese N."/>
            <person name="Submissions S."/>
        </authorList>
    </citation>
    <scope>NUCLEOTIDE SEQUENCE [LARGE SCALE GENOMIC DNA]</scope>
    <source>
        <strain evidence="6">DSM 8987</strain>
    </source>
</reference>
<dbReference type="Proteomes" id="UP000243205">
    <property type="component" value="Unassembled WGS sequence"/>
</dbReference>